<evidence type="ECO:0000313" key="8">
    <source>
        <dbReference type="EMBL" id="SVB54835.1"/>
    </source>
</evidence>
<keyword evidence="3 7" id="KW-0812">Transmembrane</keyword>
<evidence type="ECO:0000256" key="3">
    <source>
        <dbReference type="ARBA" id="ARBA00022692"/>
    </source>
</evidence>
<keyword evidence="2" id="KW-1003">Cell membrane</keyword>
<dbReference type="EMBL" id="UINC01046601">
    <property type="protein sequence ID" value="SVB54835.1"/>
    <property type="molecule type" value="Genomic_DNA"/>
</dbReference>
<comment type="subcellular location">
    <subcellularLocation>
        <location evidence="1">Cell membrane</location>
        <topology evidence="1">Multi-pass membrane protein</topology>
    </subcellularLocation>
</comment>
<evidence type="ECO:0008006" key="9">
    <source>
        <dbReference type="Google" id="ProtNLM"/>
    </source>
</evidence>
<organism evidence="8">
    <name type="scientific">marine metagenome</name>
    <dbReference type="NCBI Taxonomy" id="408172"/>
    <lineage>
        <taxon>unclassified sequences</taxon>
        <taxon>metagenomes</taxon>
        <taxon>ecological metagenomes</taxon>
    </lineage>
</organism>
<keyword evidence="6 7" id="KW-0472">Membrane</keyword>
<evidence type="ECO:0000256" key="4">
    <source>
        <dbReference type="ARBA" id="ARBA00022960"/>
    </source>
</evidence>
<accession>A0A382EWI0</accession>
<feature type="transmembrane region" description="Helical" evidence="7">
    <location>
        <begin position="42"/>
        <end position="73"/>
    </location>
</feature>
<sequence>MAAISLEIVPLPGFMQPFRLPWAAIAMIYWTMMWPRRFGLGAAWIVGIILDVLHGTLLGENAFALSIVAYLLLKFHLQIRIFPMWQLTATVFALLAINAFVHFWIDGVAGISAAGISRWTQVLIGAMLWPPLMALMDRVRLQIETRGNAFI</sequence>
<dbReference type="GO" id="GO:0005886">
    <property type="term" value="C:plasma membrane"/>
    <property type="evidence" value="ECO:0007669"/>
    <property type="project" value="UniProtKB-SubCell"/>
</dbReference>
<gene>
    <name evidence="8" type="ORF">METZ01_LOCUS207689</name>
</gene>
<dbReference type="NCBIfam" id="TIGR03426">
    <property type="entry name" value="shape_MreD"/>
    <property type="match status" value="1"/>
</dbReference>
<dbReference type="Pfam" id="PF04093">
    <property type="entry name" value="MreD"/>
    <property type="match status" value="1"/>
</dbReference>
<feature type="transmembrane region" description="Helical" evidence="7">
    <location>
        <begin position="85"/>
        <end position="105"/>
    </location>
</feature>
<evidence type="ECO:0000256" key="5">
    <source>
        <dbReference type="ARBA" id="ARBA00022989"/>
    </source>
</evidence>
<dbReference type="PIRSF" id="PIRSF018472">
    <property type="entry name" value="MreD_proteobac"/>
    <property type="match status" value="1"/>
</dbReference>
<dbReference type="PANTHER" id="PTHR37484">
    <property type="entry name" value="ROD SHAPE-DETERMINING PROTEIN MRED"/>
    <property type="match status" value="1"/>
</dbReference>
<keyword evidence="5 7" id="KW-1133">Transmembrane helix</keyword>
<dbReference type="AlphaFoldDB" id="A0A382EWI0"/>
<dbReference type="PANTHER" id="PTHR37484:SF1">
    <property type="entry name" value="ROD SHAPE-DETERMINING PROTEIN MRED"/>
    <property type="match status" value="1"/>
</dbReference>
<dbReference type="InterPro" id="IPR026034">
    <property type="entry name" value="MreD_proteobac"/>
</dbReference>
<name>A0A382EWI0_9ZZZZ</name>
<dbReference type="GO" id="GO:0008360">
    <property type="term" value="P:regulation of cell shape"/>
    <property type="evidence" value="ECO:0007669"/>
    <property type="project" value="UniProtKB-KW"/>
</dbReference>
<evidence type="ECO:0000256" key="1">
    <source>
        <dbReference type="ARBA" id="ARBA00004651"/>
    </source>
</evidence>
<keyword evidence="4" id="KW-0133">Cell shape</keyword>
<evidence type="ECO:0000256" key="6">
    <source>
        <dbReference type="ARBA" id="ARBA00023136"/>
    </source>
</evidence>
<evidence type="ECO:0000256" key="7">
    <source>
        <dbReference type="SAM" id="Phobius"/>
    </source>
</evidence>
<protein>
    <recommendedName>
        <fullName evidence="9">Rod shape-determining protein MreD</fullName>
    </recommendedName>
</protein>
<proteinExistence type="predicted"/>
<dbReference type="InterPro" id="IPR007227">
    <property type="entry name" value="Cell_shape_determining_MreD"/>
</dbReference>
<reference evidence="8" key="1">
    <citation type="submission" date="2018-05" db="EMBL/GenBank/DDBJ databases">
        <authorList>
            <person name="Lanie J.A."/>
            <person name="Ng W.-L."/>
            <person name="Kazmierczak K.M."/>
            <person name="Andrzejewski T.M."/>
            <person name="Davidsen T.M."/>
            <person name="Wayne K.J."/>
            <person name="Tettelin H."/>
            <person name="Glass J.I."/>
            <person name="Rusch D."/>
            <person name="Podicherti R."/>
            <person name="Tsui H.-C.T."/>
            <person name="Winkler M.E."/>
        </authorList>
    </citation>
    <scope>NUCLEOTIDE SEQUENCE</scope>
</reference>
<feature type="transmembrane region" description="Helical" evidence="7">
    <location>
        <begin position="117"/>
        <end position="136"/>
    </location>
</feature>
<evidence type="ECO:0000256" key="2">
    <source>
        <dbReference type="ARBA" id="ARBA00022475"/>
    </source>
</evidence>